<dbReference type="Gene3D" id="1.10.357.10">
    <property type="entry name" value="Tetracycline Repressor, domain 2"/>
    <property type="match status" value="1"/>
</dbReference>
<evidence type="ECO:0000256" key="3">
    <source>
        <dbReference type="ARBA" id="ARBA00023125"/>
    </source>
</evidence>
<dbReference type="InterPro" id="IPR009057">
    <property type="entry name" value="Homeodomain-like_sf"/>
</dbReference>
<dbReference type="InterPro" id="IPR001647">
    <property type="entry name" value="HTH_TetR"/>
</dbReference>
<dbReference type="InterPro" id="IPR050624">
    <property type="entry name" value="HTH-type_Tx_Regulator"/>
</dbReference>
<dbReference type="AlphaFoldDB" id="A0A897MU37"/>
<evidence type="ECO:0000259" key="6">
    <source>
        <dbReference type="PROSITE" id="PS50977"/>
    </source>
</evidence>
<dbReference type="SUPFAM" id="SSF48498">
    <property type="entry name" value="Tetracyclin repressor-like, C-terminal domain"/>
    <property type="match status" value="1"/>
</dbReference>
<feature type="domain" description="HTH tetR-type" evidence="6">
    <location>
        <begin position="10"/>
        <end position="70"/>
    </location>
</feature>
<keyword evidence="2" id="KW-0805">Transcription regulation</keyword>
<evidence type="ECO:0000313" key="8">
    <source>
        <dbReference type="Proteomes" id="UP000663586"/>
    </source>
</evidence>
<sequence>MAEDPFADAATTQEEILGATYRALCTDGYADITIKSIGEQFEKSPSLIYRHYEGKDDLVRSCLEYLLEGFESQQTSGELENPQEQLEEFVTSMLSTELDDEERQFMATLVALRARGVTNEEYRKLFTRSDTILRSHLVSIIQSGINTGEFQECDPESVAETLLSILSGVSTRQATSMSDEWVIDVHSEVEEYLTLRVYAE</sequence>
<keyword evidence="8" id="KW-1185">Reference proteome</keyword>
<dbReference type="InterPro" id="IPR039538">
    <property type="entry name" value="BetI_C"/>
</dbReference>
<organism evidence="7 8">
    <name type="scientific">Natranaeroarchaeum sulfidigenes</name>
    <dbReference type="NCBI Taxonomy" id="2784880"/>
    <lineage>
        <taxon>Archaea</taxon>
        <taxon>Methanobacteriati</taxon>
        <taxon>Methanobacteriota</taxon>
        <taxon>Stenosarchaea group</taxon>
        <taxon>Halobacteria</taxon>
        <taxon>Halobacteriales</taxon>
        <taxon>Natronoarchaeaceae</taxon>
        <taxon>Natranaeroarchaeum</taxon>
    </lineage>
</organism>
<dbReference type="GO" id="GO:0003677">
    <property type="term" value="F:DNA binding"/>
    <property type="evidence" value="ECO:0007669"/>
    <property type="project" value="UniProtKB-UniRule"/>
</dbReference>
<reference evidence="7" key="1">
    <citation type="submission" date="2020-11" db="EMBL/GenBank/DDBJ databases">
        <title>Carbohydrate-dependent, anaerobic sulfur respiration: A novel catabolism in halophilic archaea.</title>
        <authorList>
            <person name="Sorokin D.Y."/>
            <person name="Messina E."/>
            <person name="Smedile F."/>
            <person name="La Cono V."/>
            <person name="Hallsworth J.E."/>
            <person name="Yakimov M.M."/>
        </authorList>
    </citation>
    <scope>NUCLEOTIDE SEQUENCE</scope>
    <source>
        <strain evidence="7">AArc-S</strain>
    </source>
</reference>
<keyword evidence="3 5" id="KW-0238">DNA-binding</keyword>
<keyword evidence="1" id="KW-0678">Repressor</keyword>
<dbReference type="PROSITE" id="PS50977">
    <property type="entry name" value="HTH_TETR_2"/>
    <property type="match status" value="1"/>
</dbReference>
<proteinExistence type="predicted"/>
<evidence type="ECO:0000313" key="7">
    <source>
        <dbReference type="EMBL" id="QSG01735.1"/>
    </source>
</evidence>
<evidence type="ECO:0000256" key="2">
    <source>
        <dbReference type="ARBA" id="ARBA00023015"/>
    </source>
</evidence>
<evidence type="ECO:0000256" key="1">
    <source>
        <dbReference type="ARBA" id="ARBA00022491"/>
    </source>
</evidence>
<dbReference type="SUPFAM" id="SSF46689">
    <property type="entry name" value="Homeodomain-like"/>
    <property type="match status" value="1"/>
</dbReference>
<accession>A0A897MU37</accession>
<dbReference type="EMBL" id="CP064786">
    <property type="protein sequence ID" value="QSG01735.1"/>
    <property type="molecule type" value="Genomic_DNA"/>
</dbReference>
<feature type="DNA-binding region" description="H-T-H motif" evidence="5">
    <location>
        <begin position="33"/>
        <end position="52"/>
    </location>
</feature>
<dbReference type="Pfam" id="PF13977">
    <property type="entry name" value="TetR_C_6"/>
    <property type="match status" value="1"/>
</dbReference>
<gene>
    <name evidence="7" type="primary">acrR2</name>
    <name evidence="7" type="ORF">AArcS_0506</name>
</gene>
<evidence type="ECO:0000256" key="5">
    <source>
        <dbReference type="PROSITE-ProRule" id="PRU00335"/>
    </source>
</evidence>
<dbReference type="Proteomes" id="UP000663586">
    <property type="component" value="Chromosome"/>
</dbReference>
<dbReference type="GeneID" id="70683887"/>
<dbReference type="RefSeq" id="WP_238478845.1">
    <property type="nucleotide sequence ID" value="NZ_CP064786.1"/>
</dbReference>
<dbReference type="KEGG" id="hara:AArcS_0506"/>
<dbReference type="PANTHER" id="PTHR43479">
    <property type="entry name" value="ACREF/ENVCD OPERON REPRESSOR-RELATED"/>
    <property type="match status" value="1"/>
</dbReference>
<dbReference type="InterPro" id="IPR036271">
    <property type="entry name" value="Tet_transcr_reg_TetR-rel_C_sf"/>
</dbReference>
<evidence type="ECO:0000256" key="4">
    <source>
        <dbReference type="ARBA" id="ARBA00023163"/>
    </source>
</evidence>
<name>A0A897MU37_9EURY</name>
<dbReference type="PANTHER" id="PTHR43479:SF11">
    <property type="entry name" value="ACREF_ENVCD OPERON REPRESSOR-RELATED"/>
    <property type="match status" value="1"/>
</dbReference>
<keyword evidence="4" id="KW-0804">Transcription</keyword>
<protein>
    <submittedName>
        <fullName evidence="7">Transcriptional regulator, TetR/AcrR family</fullName>
    </submittedName>
</protein>